<dbReference type="PANTHER" id="PTHR30353">
    <property type="entry name" value="INNER MEMBRANE PROTEIN DEDA-RELATED"/>
    <property type="match status" value="1"/>
</dbReference>
<evidence type="ECO:0000256" key="3">
    <source>
        <dbReference type="ARBA" id="ARBA00022692"/>
    </source>
</evidence>
<evidence type="ECO:0000256" key="4">
    <source>
        <dbReference type="ARBA" id="ARBA00022989"/>
    </source>
</evidence>
<keyword evidence="2" id="KW-1003">Cell membrane</keyword>
<comment type="subcellular location">
    <subcellularLocation>
        <location evidence="1">Cell membrane</location>
        <topology evidence="1">Multi-pass membrane protein</topology>
    </subcellularLocation>
</comment>
<evidence type="ECO:0000256" key="6">
    <source>
        <dbReference type="SAM" id="Phobius"/>
    </source>
</evidence>
<dbReference type="InterPro" id="IPR032818">
    <property type="entry name" value="DedA-like"/>
</dbReference>
<dbReference type="GO" id="GO:0005886">
    <property type="term" value="C:plasma membrane"/>
    <property type="evidence" value="ECO:0007669"/>
    <property type="project" value="UniProtKB-SubCell"/>
</dbReference>
<keyword evidence="3 6" id="KW-0812">Transmembrane</keyword>
<proteinExistence type="predicted"/>
<evidence type="ECO:0000256" key="5">
    <source>
        <dbReference type="ARBA" id="ARBA00023136"/>
    </source>
</evidence>
<feature type="transmembrane region" description="Helical" evidence="6">
    <location>
        <begin position="21"/>
        <end position="40"/>
    </location>
</feature>
<sequence length="213" mass="23374">MNDILNWLIDTVQSVSPLLRNLLAGLAIMCETSLFIGLIIPGDTVVLVASTGVVDILDFFFLLGAVLLGSLLGETLGFFLGRLFGPRIRQSKLGQRLGEKNWQLADRFVERRGGVAVAISRFLPVLHSLVPVVAGMTTMRYRVFISWTVAACAVWASAYVSVGYLARSAYEQIAGQLKWGGLAFVAIILIFMIIVHFGKQRLEIAAEKMAEEK</sequence>
<evidence type="ECO:0000256" key="2">
    <source>
        <dbReference type="ARBA" id="ARBA00022475"/>
    </source>
</evidence>
<feature type="transmembrane region" description="Helical" evidence="6">
    <location>
        <begin position="144"/>
        <end position="167"/>
    </location>
</feature>
<evidence type="ECO:0000313" key="8">
    <source>
        <dbReference type="EMBL" id="CAB4627427.1"/>
    </source>
</evidence>
<name>A0A6J6IS05_9ZZZZ</name>
<dbReference type="EMBL" id="CAEZVN010000016">
    <property type="protein sequence ID" value="CAB4627427.1"/>
    <property type="molecule type" value="Genomic_DNA"/>
</dbReference>
<dbReference type="InterPro" id="IPR032816">
    <property type="entry name" value="VTT_dom"/>
</dbReference>
<feature type="domain" description="VTT" evidence="7">
    <location>
        <begin position="45"/>
        <end position="164"/>
    </location>
</feature>
<protein>
    <submittedName>
        <fullName evidence="8">Unannotated protein</fullName>
    </submittedName>
</protein>
<dbReference type="PANTHER" id="PTHR30353:SF0">
    <property type="entry name" value="TRANSMEMBRANE PROTEIN"/>
    <property type="match status" value="1"/>
</dbReference>
<accession>A0A6J6IS05</accession>
<feature type="transmembrane region" description="Helical" evidence="6">
    <location>
        <begin position="60"/>
        <end position="84"/>
    </location>
</feature>
<organism evidence="8">
    <name type="scientific">freshwater metagenome</name>
    <dbReference type="NCBI Taxonomy" id="449393"/>
    <lineage>
        <taxon>unclassified sequences</taxon>
        <taxon>metagenomes</taxon>
        <taxon>ecological metagenomes</taxon>
    </lineage>
</organism>
<evidence type="ECO:0000256" key="1">
    <source>
        <dbReference type="ARBA" id="ARBA00004651"/>
    </source>
</evidence>
<keyword evidence="5 6" id="KW-0472">Membrane</keyword>
<gene>
    <name evidence="8" type="ORF">UFOPK2001_00312</name>
</gene>
<evidence type="ECO:0000259" key="7">
    <source>
        <dbReference type="Pfam" id="PF09335"/>
    </source>
</evidence>
<feature type="transmembrane region" description="Helical" evidence="6">
    <location>
        <begin position="179"/>
        <end position="198"/>
    </location>
</feature>
<reference evidence="8" key="1">
    <citation type="submission" date="2020-05" db="EMBL/GenBank/DDBJ databases">
        <authorList>
            <person name="Chiriac C."/>
            <person name="Salcher M."/>
            <person name="Ghai R."/>
            <person name="Kavagutti S V."/>
        </authorList>
    </citation>
    <scope>NUCLEOTIDE SEQUENCE</scope>
</reference>
<dbReference type="Pfam" id="PF09335">
    <property type="entry name" value="VTT_dom"/>
    <property type="match status" value="1"/>
</dbReference>
<dbReference type="AlphaFoldDB" id="A0A6J6IS05"/>
<keyword evidence="4 6" id="KW-1133">Transmembrane helix</keyword>